<feature type="compositionally biased region" description="Basic and acidic residues" evidence="1">
    <location>
        <begin position="195"/>
        <end position="204"/>
    </location>
</feature>
<sequence length="301" mass="31554">MDIDGVIKEIGCKGDRRMKNNVRKIVLAAAAAVLAAATLTGCGQARTGTASTTKETQAPVIRVTEKITEAPQTESEPQTQAPQTETQAPQTETPAPQSETQPQTTAPLTKEQEMAQETKYTESKTMWAKDDVNVRDTPTTEEENISYSFDQGQTATVVGETPGWYEVSIPYTDNDGNPQEYTGFVSKQFMSETEVQPKTDEERAAAAGGAGETAAAAGGTAQNTDTGSVQNTSSSASGQSAGGNTVTVASDANIRADASQTSDVVGTVSAGEKVTVTGDADGWYQVEYNGVTGYVNKNLVG</sequence>
<dbReference type="AlphaFoldDB" id="A0A6L5XAJ7"/>
<feature type="domain" description="SH3b" evidence="2">
    <location>
        <begin position="241"/>
        <end position="301"/>
    </location>
</feature>
<reference evidence="3 4" key="1">
    <citation type="submission" date="2019-08" db="EMBL/GenBank/DDBJ databases">
        <title>In-depth cultivation of the pig gut microbiome towards novel bacterial diversity and tailored functional studies.</title>
        <authorList>
            <person name="Wylensek D."/>
            <person name="Hitch T.C.A."/>
            <person name="Clavel T."/>
        </authorList>
    </citation>
    <scope>NUCLEOTIDE SEQUENCE [LARGE SCALE GENOMIC DNA]</scope>
    <source>
        <strain evidence="3 4">Oil+RF-744-WCA-WT-11</strain>
    </source>
</reference>
<protein>
    <submittedName>
        <fullName evidence="3">SH3 domain-containing protein</fullName>
    </submittedName>
</protein>
<dbReference type="PANTHER" id="PTHR34408">
    <property type="entry name" value="FAMILY PROTEIN, PUTATIVE-RELATED"/>
    <property type="match status" value="1"/>
</dbReference>
<evidence type="ECO:0000259" key="2">
    <source>
        <dbReference type="PROSITE" id="PS51781"/>
    </source>
</evidence>
<dbReference type="EMBL" id="VULZ01000021">
    <property type="protein sequence ID" value="MSS16056.1"/>
    <property type="molecule type" value="Genomic_DNA"/>
</dbReference>
<name>A0A6L5XAJ7_9FIRM</name>
<accession>A0A6L5XAJ7</accession>
<feature type="compositionally biased region" description="Low complexity" evidence="1">
    <location>
        <begin position="212"/>
        <end position="244"/>
    </location>
</feature>
<feature type="region of interest" description="Disordered" evidence="1">
    <location>
        <begin position="191"/>
        <end position="244"/>
    </location>
</feature>
<feature type="domain" description="SH3b" evidence="2">
    <location>
        <begin position="121"/>
        <end position="194"/>
    </location>
</feature>
<keyword evidence="4" id="KW-1185">Reference proteome</keyword>
<dbReference type="InterPro" id="IPR003646">
    <property type="entry name" value="SH3-like_bac-type"/>
</dbReference>
<organism evidence="3 4">
    <name type="scientific">Porcincola intestinalis</name>
    <dbReference type="NCBI Taxonomy" id="2606632"/>
    <lineage>
        <taxon>Bacteria</taxon>
        <taxon>Bacillati</taxon>
        <taxon>Bacillota</taxon>
        <taxon>Clostridia</taxon>
        <taxon>Lachnospirales</taxon>
        <taxon>Lachnospiraceae</taxon>
        <taxon>Porcincola</taxon>
    </lineage>
</organism>
<evidence type="ECO:0000313" key="4">
    <source>
        <dbReference type="Proteomes" id="UP000481852"/>
    </source>
</evidence>
<dbReference type="Proteomes" id="UP000481852">
    <property type="component" value="Unassembled WGS sequence"/>
</dbReference>
<feature type="compositionally biased region" description="Low complexity" evidence="1">
    <location>
        <begin position="71"/>
        <end position="98"/>
    </location>
</feature>
<dbReference type="PROSITE" id="PS51781">
    <property type="entry name" value="SH3B"/>
    <property type="match status" value="2"/>
</dbReference>
<comment type="caution">
    <text evidence="3">The sequence shown here is derived from an EMBL/GenBank/DDBJ whole genome shotgun (WGS) entry which is preliminary data.</text>
</comment>
<evidence type="ECO:0000256" key="1">
    <source>
        <dbReference type="SAM" id="MobiDB-lite"/>
    </source>
</evidence>
<dbReference type="Pfam" id="PF08239">
    <property type="entry name" value="SH3_3"/>
    <property type="match status" value="2"/>
</dbReference>
<dbReference type="PANTHER" id="PTHR34408:SF1">
    <property type="entry name" value="GLYCOSYL HYDROLASE FAMILY 19 DOMAIN-CONTAINING PROTEIN HI_1415"/>
    <property type="match status" value="1"/>
</dbReference>
<evidence type="ECO:0000313" key="3">
    <source>
        <dbReference type="EMBL" id="MSS16056.1"/>
    </source>
</evidence>
<dbReference type="SMART" id="SM00287">
    <property type="entry name" value="SH3b"/>
    <property type="match status" value="2"/>
</dbReference>
<dbReference type="Gene3D" id="2.30.30.40">
    <property type="entry name" value="SH3 Domains"/>
    <property type="match status" value="2"/>
</dbReference>
<gene>
    <name evidence="3" type="ORF">FYJ35_13650</name>
</gene>
<proteinExistence type="predicted"/>
<dbReference type="InterPro" id="IPR052354">
    <property type="entry name" value="Cell_Wall_Dynamics_Protein"/>
</dbReference>
<feature type="region of interest" description="Disordered" evidence="1">
    <location>
        <begin position="69"/>
        <end position="124"/>
    </location>
</feature>